<dbReference type="Pfam" id="PF00931">
    <property type="entry name" value="NB-ARC"/>
    <property type="match status" value="1"/>
</dbReference>
<dbReference type="SUPFAM" id="SSF46785">
    <property type="entry name" value="Winged helix' DNA-binding domain"/>
    <property type="match status" value="1"/>
</dbReference>
<dbReference type="InterPro" id="IPR000157">
    <property type="entry name" value="TIR_dom"/>
</dbReference>
<evidence type="ECO:0000313" key="6">
    <source>
        <dbReference type="RefSeq" id="XP_048327049.1"/>
    </source>
</evidence>
<dbReference type="InterPro" id="IPR002182">
    <property type="entry name" value="NB-ARC"/>
</dbReference>
<accession>A0ABM3IF34</accession>
<organism evidence="5 6">
    <name type="scientific">Ziziphus jujuba</name>
    <name type="common">Chinese jujube</name>
    <name type="synonym">Ziziphus sativa</name>
    <dbReference type="NCBI Taxonomy" id="326968"/>
    <lineage>
        <taxon>Eukaryota</taxon>
        <taxon>Viridiplantae</taxon>
        <taxon>Streptophyta</taxon>
        <taxon>Embryophyta</taxon>
        <taxon>Tracheophyta</taxon>
        <taxon>Spermatophyta</taxon>
        <taxon>Magnoliopsida</taxon>
        <taxon>eudicotyledons</taxon>
        <taxon>Gunneridae</taxon>
        <taxon>Pentapetalae</taxon>
        <taxon>rosids</taxon>
        <taxon>fabids</taxon>
        <taxon>Rosales</taxon>
        <taxon>Rhamnaceae</taxon>
        <taxon>Paliureae</taxon>
        <taxon>Ziziphus</taxon>
    </lineage>
</organism>
<dbReference type="SUPFAM" id="SSF52200">
    <property type="entry name" value="Toll/Interleukin receptor TIR domain"/>
    <property type="match status" value="1"/>
</dbReference>
<gene>
    <name evidence="6" type="primary">LOC107427373</name>
</gene>
<keyword evidence="3" id="KW-0611">Plant defense</keyword>
<evidence type="ECO:0000256" key="2">
    <source>
        <dbReference type="ARBA" id="ARBA00022737"/>
    </source>
</evidence>
<proteinExistence type="predicted"/>
<dbReference type="SMART" id="SM00255">
    <property type="entry name" value="TIR"/>
    <property type="match status" value="1"/>
</dbReference>
<dbReference type="InterPro" id="IPR058192">
    <property type="entry name" value="WHD_ROQ1-like"/>
</dbReference>
<dbReference type="PROSITE" id="PS50104">
    <property type="entry name" value="TIR"/>
    <property type="match status" value="1"/>
</dbReference>
<dbReference type="Pfam" id="PF23282">
    <property type="entry name" value="WHD_ROQ1"/>
    <property type="match status" value="1"/>
</dbReference>
<dbReference type="Gene3D" id="3.40.50.10140">
    <property type="entry name" value="Toll/interleukin-1 receptor homology (TIR) domain"/>
    <property type="match status" value="1"/>
</dbReference>
<dbReference type="Gene3D" id="3.40.50.300">
    <property type="entry name" value="P-loop containing nucleotide triphosphate hydrolases"/>
    <property type="match status" value="1"/>
</dbReference>
<keyword evidence="1" id="KW-0433">Leucine-rich repeat</keyword>
<dbReference type="InterPro" id="IPR035897">
    <property type="entry name" value="Toll_tir_struct_dom_sf"/>
</dbReference>
<dbReference type="PANTHER" id="PTHR11017">
    <property type="entry name" value="LEUCINE-RICH REPEAT-CONTAINING PROTEIN"/>
    <property type="match status" value="1"/>
</dbReference>
<dbReference type="InterPro" id="IPR036390">
    <property type="entry name" value="WH_DNA-bd_sf"/>
</dbReference>
<dbReference type="GeneID" id="107427373"/>
<dbReference type="Gene3D" id="1.10.8.430">
    <property type="entry name" value="Helical domain of apoptotic protease-activating factors"/>
    <property type="match status" value="1"/>
</dbReference>
<dbReference type="Pfam" id="PF01582">
    <property type="entry name" value="TIR"/>
    <property type="match status" value="1"/>
</dbReference>
<sequence length="534" mass="60864">MKRSYSALSAAASSSSSSSSSSRRTEYDVFLSFRGETRNNFTSHLYAALCQKGIDTFLDGHKLERGKSISPELLKAIENSRCSVIVLSENYASSSWCLDELVKILECREAYKQIVLPIFYHVDPSHVRKQIGSFGEPFRRYEQDFSEKVQRWRNALTQVASLAGWALHDGNEAKFIQDFIVELSNKLSVAQSNILEDIFGMDSRLEKLNVCVCTSSLDNVHFIGICGLGGIGKTTLAKAYYDWMSSQFEGCSFLTNIREVCEKKENGLVCLQNLLLSDILNGLPIEVRDIHKGMDMIKSRLHHKKVLVVLDDVDKLDQLNALAGKNNWFGSGSRIIVTTRDESLVRKAYIECRIYRVEKLNYREGLQLFSHKAFKSTHPSKEYEKLSEKVIAYAEGLPLALEVLGSFLCGKNVKQWESALDRMKEYPNKEIMKVLQISFDGLEKTEKSIFLDIACFFNGFKKDNIIQIMDACGFFPEIGIKILIDKSILHVDIVDRVWMHDLLQEMGKEIVREKSRNEPGRCSRIWDYDDLCHV</sequence>
<dbReference type="PRINTS" id="PR00364">
    <property type="entry name" value="DISEASERSIST"/>
</dbReference>
<dbReference type="RefSeq" id="XP_048327049.1">
    <property type="nucleotide sequence ID" value="XM_048471092.2"/>
</dbReference>
<evidence type="ECO:0000259" key="4">
    <source>
        <dbReference type="PROSITE" id="PS50104"/>
    </source>
</evidence>
<dbReference type="InterPro" id="IPR044974">
    <property type="entry name" value="Disease_R_plants"/>
</dbReference>
<evidence type="ECO:0000256" key="1">
    <source>
        <dbReference type="ARBA" id="ARBA00022614"/>
    </source>
</evidence>
<dbReference type="InterPro" id="IPR027417">
    <property type="entry name" value="P-loop_NTPase"/>
</dbReference>
<dbReference type="SUPFAM" id="SSF52540">
    <property type="entry name" value="P-loop containing nucleoside triphosphate hydrolases"/>
    <property type="match status" value="1"/>
</dbReference>
<keyword evidence="2" id="KW-0677">Repeat</keyword>
<dbReference type="PANTHER" id="PTHR11017:SF527">
    <property type="entry name" value="TMV RESISTANCE PROTEIN N-LIKE"/>
    <property type="match status" value="1"/>
</dbReference>
<evidence type="ECO:0000313" key="5">
    <source>
        <dbReference type="Proteomes" id="UP001652623"/>
    </source>
</evidence>
<name>A0ABM3IF34_ZIZJJ</name>
<dbReference type="InterPro" id="IPR042197">
    <property type="entry name" value="Apaf_helical"/>
</dbReference>
<dbReference type="Proteomes" id="UP001652623">
    <property type="component" value="Chromosome 4"/>
</dbReference>
<feature type="domain" description="TIR" evidence="4">
    <location>
        <begin position="25"/>
        <end position="187"/>
    </location>
</feature>
<reference evidence="6" key="1">
    <citation type="submission" date="2025-08" db="UniProtKB">
        <authorList>
            <consortium name="RefSeq"/>
        </authorList>
    </citation>
    <scope>IDENTIFICATION</scope>
    <source>
        <tissue evidence="6">Seedling</tissue>
    </source>
</reference>
<evidence type="ECO:0000256" key="3">
    <source>
        <dbReference type="ARBA" id="ARBA00022821"/>
    </source>
</evidence>
<protein>
    <submittedName>
        <fullName evidence="6">Disease resistance protein RUN1-like</fullName>
    </submittedName>
</protein>
<keyword evidence="5" id="KW-1185">Reference proteome</keyword>